<dbReference type="Pfam" id="PF02384">
    <property type="entry name" value="N6_Mtase"/>
    <property type="match status" value="1"/>
</dbReference>
<keyword evidence="5" id="KW-0680">Restriction system</keyword>
<evidence type="ECO:0000256" key="5">
    <source>
        <dbReference type="ARBA" id="ARBA00022747"/>
    </source>
</evidence>
<keyword evidence="4" id="KW-0949">S-adenosyl-L-methionine</keyword>
<dbReference type="PRINTS" id="PR00507">
    <property type="entry name" value="N12N6MTFRASE"/>
</dbReference>
<gene>
    <name evidence="9" type="ORF">J2S77_001729</name>
</gene>
<keyword evidence="3 9" id="KW-0808">Transferase</keyword>
<evidence type="ECO:0000259" key="7">
    <source>
        <dbReference type="Pfam" id="PF02384"/>
    </source>
</evidence>
<dbReference type="RefSeq" id="WP_306976465.1">
    <property type="nucleotide sequence ID" value="NZ_JAUSTQ010000006.1"/>
</dbReference>
<evidence type="ECO:0000256" key="4">
    <source>
        <dbReference type="ARBA" id="ARBA00022691"/>
    </source>
</evidence>
<feature type="domain" description="N6 adenine-specific DNA methyltransferase N-terminal" evidence="8">
    <location>
        <begin position="9"/>
        <end position="140"/>
    </location>
</feature>
<name>A0ABT9VFK0_9BACI</name>
<dbReference type="PROSITE" id="PS00092">
    <property type="entry name" value="N6_MTASE"/>
    <property type="match status" value="1"/>
</dbReference>
<evidence type="ECO:0000256" key="6">
    <source>
        <dbReference type="ARBA" id="ARBA00047942"/>
    </source>
</evidence>
<dbReference type="SUPFAM" id="SSF53335">
    <property type="entry name" value="S-adenosyl-L-methionine-dependent methyltransferases"/>
    <property type="match status" value="1"/>
</dbReference>
<dbReference type="InterPro" id="IPR022749">
    <property type="entry name" value="D12N6_MeTrfase_N"/>
</dbReference>
<organism evidence="9 10">
    <name type="scientific">Alkalibacillus salilacus</name>
    <dbReference type="NCBI Taxonomy" id="284582"/>
    <lineage>
        <taxon>Bacteria</taxon>
        <taxon>Bacillati</taxon>
        <taxon>Bacillota</taxon>
        <taxon>Bacilli</taxon>
        <taxon>Bacillales</taxon>
        <taxon>Bacillaceae</taxon>
        <taxon>Alkalibacillus</taxon>
    </lineage>
</organism>
<dbReference type="PANTHER" id="PTHR42933">
    <property type="entry name" value="SLR6095 PROTEIN"/>
    <property type="match status" value="1"/>
</dbReference>
<dbReference type="EC" id="2.1.1.72" evidence="1"/>
<dbReference type="PANTHER" id="PTHR42933:SF3">
    <property type="entry name" value="TYPE I RESTRICTION ENZYME MJAVIII METHYLASE SUBUNIT"/>
    <property type="match status" value="1"/>
</dbReference>
<evidence type="ECO:0000259" key="8">
    <source>
        <dbReference type="Pfam" id="PF12161"/>
    </source>
</evidence>
<dbReference type="InterPro" id="IPR029063">
    <property type="entry name" value="SAM-dependent_MTases_sf"/>
</dbReference>
<dbReference type="EMBL" id="JAUSTQ010000006">
    <property type="protein sequence ID" value="MDQ0159743.1"/>
    <property type="molecule type" value="Genomic_DNA"/>
</dbReference>
<evidence type="ECO:0000256" key="1">
    <source>
        <dbReference type="ARBA" id="ARBA00011900"/>
    </source>
</evidence>
<evidence type="ECO:0000313" key="9">
    <source>
        <dbReference type="EMBL" id="MDQ0159743.1"/>
    </source>
</evidence>
<dbReference type="GO" id="GO:0032259">
    <property type="term" value="P:methylation"/>
    <property type="evidence" value="ECO:0007669"/>
    <property type="project" value="UniProtKB-KW"/>
</dbReference>
<dbReference type="Pfam" id="PF12161">
    <property type="entry name" value="HsdM_N"/>
    <property type="match status" value="1"/>
</dbReference>
<evidence type="ECO:0000256" key="3">
    <source>
        <dbReference type="ARBA" id="ARBA00022679"/>
    </source>
</evidence>
<dbReference type="GO" id="GO:0009007">
    <property type="term" value="F:site-specific DNA-methyltransferase (adenine-specific) activity"/>
    <property type="evidence" value="ECO:0007669"/>
    <property type="project" value="UniProtKB-EC"/>
</dbReference>
<comment type="catalytic activity">
    <reaction evidence="6">
        <text>a 2'-deoxyadenosine in DNA + S-adenosyl-L-methionine = an N(6)-methyl-2'-deoxyadenosine in DNA + S-adenosyl-L-homocysteine + H(+)</text>
        <dbReference type="Rhea" id="RHEA:15197"/>
        <dbReference type="Rhea" id="RHEA-COMP:12418"/>
        <dbReference type="Rhea" id="RHEA-COMP:12419"/>
        <dbReference type="ChEBI" id="CHEBI:15378"/>
        <dbReference type="ChEBI" id="CHEBI:57856"/>
        <dbReference type="ChEBI" id="CHEBI:59789"/>
        <dbReference type="ChEBI" id="CHEBI:90615"/>
        <dbReference type="ChEBI" id="CHEBI:90616"/>
        <dbReference type="EC" id="2.1.1.72"/>
    </reaction>
</comment>
<evidence type="ECO:0000256" key="2">
    <source>
        <dbReference type="ARBA" id="ARBA00022603"/>
    </source>
</evidence>
<comment type="caution">
    <text evidence="9">The sequence shown here is derived from an EMBL/GenBank/DDBJ whole genome shotgun (WGS) entry which is preliminary data.</text>
</comment>
<protein>
    <recommendedName>
        <fullName evidence="1">site-specific DNA-methyltransferase (adenine-specific)</fullName>
        <ecNumber evidence="1">2.1.1.72</ecNumber>
    </recommendedName>
</protein>
<evidence type="ECO:0000313" key="10">
    <source>
        <dbReference type="Proteomes" id="UP001224359"/>
    </source>
</evidence>
<sequence length="670" mass="77380">MDNFNNKVNFIWSIAEILRGPYKKEDYGKVVLPMAVLRRFDGVLEETKDDVLEQYEKYKHLPDESRDEILNRTSKQKFNNVSKFDFKKLLNDSDNIADNLRDYINGFSQSAKDIIDFFNFDTQIEKMDRNNVLYLVVRRFSEIDLHPETVSNVEMGFIFEELIRRFNEHSEAGDHYTPREVIHLMSHLLFMYHDEVFTTEGLTKTIYDPCAGTGGMGSVSQSYIHEYNPSANLKFFGQEFNEESYAISKADILIKGGEAKNVAFGNTLSNDQFPNETFDYLITNPPFGVEWKPAQKEVNDEHENLGYNGRFGAGLPRINDGQLLFLQHLVSKMKPVSDENPNGSRLAIVVNGSPLFTGDAGLGESNIRKHLIENDLVEGIIGLPDQMFYNTGISTYIWVLTNNKPDHRRGKIQLVDGTEFYKKMKKSLGEKRHELTEQDIDYITRLYGAFREDEHSKIFDNEDFGYRKVTIERPLRLNFKVDKDRIHRLYDEKAFQNLVKSKKKGEAGLKEVEEGEIQQQAIVKVLQELTIDELYKNREAFEGILNDAFKDANIKFNAILKKAVLSALSEKDETADICLDKKGNPEADPGLRDTENIPLKEDIHDYFEREVKTHVPDAWIDEGSIKVGYEVPFTRHFYQYTSLRSSEEISNEIRELEESIMDKLKKVMEG</sequence>
<dbReference type="Proteomes" id="UP001224359">
    <property type="component" value="Unassembled WGS sequence"/>
</dbReference>
<keyword evidence="2 9" id="KW-0489">Methyltransferase</keyword>
<dbReference type="Gene3D" id="3.40.50.150">
    <property type="entry name" value="Vaccinia Virus protein VP39"/>
    <property type="match status" value="1"/>
</dbReference>
<accession>A0ABT9VFK0</accession>
<dbReference type="InterPro" id="IPR051537">
    <property type="entry name" value="DNA_Adenine_Mtase"/>
</dbReference>
<keyword evidence="10" id="KW-1185">Reference proteome</keyword>
<proteinExistence type="predicted"/>
<reference evidence="9 10" key="1">
    <citation type="submission" date="2023-07" db="EMBL/GenBank/DDBJ databases">
        <title>Genomic Encyclopedia of Type Strains, Phase IV (KMG-IV): sequencing the most valuable type-strain genomes for metagenomic binning, comparative biology and taxonomic classification.</title>
        <authorList>
            <person name="Goeker M."/>
        </authorList>
    </citation>
    <scope>NUCLEOTIDE SEQUENCE [LARGE SCALE GENOMIC DNA]</scope>
    <source>
        <strain evidence="9 10">DSM 16460</strain>
    </source>
</reference>
<feature type="domain" description="DNA methylase adenine-specific" evidence="7">
    <location>
        <begin position="155"/>
        <end position="455"/>
    </location>
</feature>
<dbReference type="InterPro" id="IPR003356">
    <property type="entry name" value="DNA_methylase_A-5"/>
</dbReference>
<dbReference type="InterPro" id="IPR002052">
    <property type="entry name" value="DNA_methylase_N6_adenine_CS"/>
</dbReference>